<comment type="caution">
    <text evidence="6">The sequence shown here is derived from an EMBL/GenBank/DDBJ whole genome shotgun (WGS) entry which is preliminary data.</text>
</comment>
<evidence type="ECO:0000259" key="4">
    <source>
        <dbReference type="PROSITE" id="PS50043"/>
    </source>
</evidence>
<dbReference type="PANTHER" id="PTHR45566">
    <property type="entry name" value="HTH-TYPE TRANSCRIPTIONAL REGULATOR YHJB-RELATED"/>
    <property type="match status" value="1"/>
</dbReference>
<keyword evidence="7" id="KW-1185">Reference proteome</keyword>
<name>A0A2V4UL92_9GAMM</name>
<reference evidence="6 7" key="1">
    <citation type="submission" date="2018-06" db="EMBL/GenBank/DDBJ databases">
        <title>Genomic Encyclopedia of Type Strains, Phase III (KMG-III): the genomes of soil and plant-associated and newly described type strains.</title>
        <authorList>
            <person name="Whitman W."/>
        </authorList>
    </citation>
    <scope>NUCLEOTIDE SEQUENCE [LARGE SCALE GENOMIC DNA]</scope>
    <source>
        <strain evidence="6 7">CECT 5889</strain>
    </source>
</reference>
<dbReference type="RefSeq" id="WP_110922679.1">
    <property type="nucleotide sequence ID" value="NZ_QJSU01000003.1"/>
</dbReference>
<comment type="caution">
    <text evidence="3">Lacks conserved residue(s) required for the propagation of feature annotation.</text>
</comment>
<dbReference type="Pfam" id="PF00072">
    <property type="entry name" value="Response_reg"/>
    <property type="match status" value="1"/>
</dbReference>
<dbReference type="GO" id="GO:0006355">
    <property type="term" value="P:regulation of DNA-templated transcription"/>
    <property type="evidence" value="ECO:0007669"/>
    <property type="project" value="InterPro"/>
</dbReference>
<dbReference type="InterPro" id="IPR058245">
    <property type="entry name" value="NreC/VraR/RcsB-like_REC"/>
</dbReference>
<dbReference type="OrthoDB" id="9774661at2"/>
<organism evidence="6 7">
    <name type="scientific">Psychrobacter fozii</name>
    <dbReference type="NCBI Taxonomy" id="198480"/>
    <lineage>
        <taxon>Bacteria</taxon>
        <taxon>Pseudomonadati</taxon>
        <taxon>Pseudomonadota</taxon>
        <taxon>Gammaproteobacteria</taxon>
        <taxon>Moraxellales</taxon>
        <taxon>Moraxellaceae</taxon>
        <taxon>Psychrobacter</taxon>
    </lineage>
</organism>
<dbReference type="CDD" id="cd17535">
    <property type="entry name" value="REC_NarL-like"/>
    <property type="match status" value="1"/>
</dbReference>
<evidence type="ECO:0000313" key="7">
    <source>
        <dbReference type="Proteomes" id="UP000247746"/>
    </source>
</evidence>
<dbReference type="PROSITE" id="PS50110">
    <property type="entry name" value="RESPONSE_REGULATORY"/>
    <property type="match status" value="1"/>
</dbReference>
<proteinExistence type="predicted"/>
<feature type="domain" description="HTH luxR-type" evidence="4">
    <location>
        <begin position="141"/>
        <end position="206"/>
    </location>
</feature>
<evidence type="ECO:0000256" key="1">
    <source>
        <dbReference type="ARBA" id="ARBA00022553"/>
    </source>
</evidence>
<sequence>METITTVIVADDHPIFLEGLILLLARVEGLNVVGHATDGDQTLHLIEQYEPDIVLMNVTMSGMSIENIILSVEKQSLITQLIALTTVNDGAKAKQLLNIGLSGYVLKNTAFVDLLAIIKQVRTGKKFISPSLLASLKPITAEINKPQLTNREIEVLTCIVKGDSNKKIACDLGISQRTVCFHMSNCLRKLEVSNRTHAIVQAVNHGLIDIDLKVYDLKNG</sequence>
<dbReference type="InterPro" id="IPR001789">
    <property type="entry name" value="Sig_transdc_resp-reg_receiver"/>
</dbReference>
<dbReference type="SUPFAM" id="SSF52172">
    <property type="entry name" value="CheY-like"/>
    <property type="match status" value="1"/>
</dbReference>
<dbReference type="SMART" id="SM00421">
    <property type="entry name" value="HTH_LUXR"/>
    <property type="match status" value="1"/>
</dbReference>
<dbReference type="AlphaFoldDB" id="A0A2V4UL92"/>
<dbReference type="PRINTS" id="PR00038">
    <property type="entry name" value="HTHLUXR"/>
</dbReference>
<dbReference type="Gene3D" id="3.40.50.2300">
    <property type="match status" value="1"/>
</dbReference>
<dbReference type="PANTHER" id="PTHR45566:SF2">
    <property type="entry name" value="NARL SUBFAMILY"/>
    <property type="match status" value="1"/>
</dbReference>
<dbReference type="InterPro" id="IPR051015">
    <property type="entry name" value="EvgA-like"/>
</dbReference>
<dbReference type="PROSITE" id="PS50043">
    <property type="entry name" value="HTH_LUXR_2"/>
    <property type="match status" value="1"/>
</dbReference>
<protein>
    <submittedName>
        <fullName evidence="6">LuxR family two component transcriptional regulator</fullName>
    </submittedName>
</protein>
<feature type="domain" description="Response regulatory" evidence="5">
    <location>
        <begin position="6"/>
        <end position="122"/>
    </location>
</feature>
<evidence type="ECO:0000256" key="2">
    <source>
        <dbReference type="ARBA" id="ARBA00023125"/>
    </source>
</evidence>
<dbReference type="Pfam" id="PF00196">
    <property type="entry name" value="GerE"/>
    <property type="match status" value="1"/>
</dbReference>
<dbReference type="Proteomes" id="UP000247746">
    <property type="component" value="Unassembled WGS sequence"/>
</dbReference>
<evidence type="ECO:0000259" key="5">
    <source>
        <dbReference type="PROSITE" id="PS50110"/>
    </source>
</evidence>
<dbReference type="InterPro" id="IPR000792">
    <property type="entry name" value="Tscrpt_reg_LuxR_C"/>
</dbReference>
<dbReference type="CDD" id="cd06170">
    <property type="entry name" value="LuxR_C_like"/>
    <property type="match status" value="1"/>
</dbReference>
<keyword evidence="1" id="KW-0597">Phosphoprotein</keyword>
<dbReference type="GO" id="GO:0000160">
    <property type="term" value="P:phosphorelay signal transduction system"/>
    <property type="evidence" value="ECO:0007669"/>
    <property type="project" value="InterPro"/>
</dbReference>
<dbReference type="InterPro" id="IPR011006">
    <property type="entry name" value="CheY-like_superfamily"/>
</dbReference>
<keyword evidence="2" id="KW-0238">DNA-binding</keyword>
<accession>A0A2V4UL92</accession>
<gene>
    <name evidence="6" type="ORF">DFP82_103135</name>
</gene>
<dbReference type="SUPFAM" id="SSF46894">
    <property type="entry name" value="C-terminal effector domain of the bipartite response regulators"/>
    <property type="match status" value="1"/>
</dbReference>
<dbReference type="EMBL" id="QJSU01000003">
    <property type="protein sequence ID" value="PYE39689.1"/>
    <property type="molecule type" value="Genomic_DNA"/>
</dbReference>
<evidence type="ECO:0000256" key="3">
    <source>
        <dbReference type="PROSITE-ProRule" id="PRU00169"/>
    </source>
</evidence>
<evidence type="ECO:0000313" key="6">
    <source>
        <dbReference type="EMBL" id="PYE39689.1"/>
    </source>
</evidence>
<dbReference type="GO" id="GO:0003677">
    <property type="term" value="F:DNA binding"/>
    <property type="evidence" value="ECO:0007669"/>
    <property type="project" value="UniProtKB-KW"/>
</dbReference>
<dbReference type="InterPro" id="IPR016032">
    <property type="entry name" value="Sig_transdc_resp-reg_C-effctor"/>
</dbReference>
<dbReference type="SMART" id="SM00448">
    <property type="entry name" value="REC"/>
    <property type="match status" value="1"/>
</dbReference>